<gene>
    <name evidence="1" type="ORF">GCM10023337_15360</name>
</gene>
<dbReference type="EMBL" id="BAABKD010000009">
    <property type="protein sequence ID" value="GAA5090686.1"/>
    <property type="molecule type" value="Genomic_DNA"/>
</dbReference>
<sequence length="83" mass="9540">MSIAMEHDIERWTAKRKSASLKDLQEAYGEAMLGHYNHLQCRYMLSAYLHNDQETEVACAEQAYLDVGKILSDHFTYHAADCT</sequence>
<dbReference type="Proteomes" id="UP001500227">
    <property type="component" value="Unassembled WGS sequence"/>
</dbReference>
<accession>A0ABP9M8T9</accession>
<keyword evidence="2" id="KW-1185">Reference proteome</keyword>
<evidence type="ECO:0000313" key="1">
    <source>
        <dbReference type="EMBL" id="GAA5090686.1"/>
    </source>
</evidence>
<proteinExistence type="predicted"/>
<protein>
    <submittedName>
        <fullName evidence="1">Uncharacterized protein</fullName>
    </submittedName>
</protein>
<comment type="caution">
    <text evidence="1">The sequence shown here is derived from an EMBL/GenBank/DDBJ whole genome shotgun (WGS) entry which is preliminary data.</text>
</comment>
<name>A0ABP9M8T9_9BURK</name>
<reference evidence="2" key="1">
    <citation type="journal article" date="2019" name="Int. J. Syst. Evol. Microbiol.">
        <title>The Global Catalogue of Microorganisms (GCM) 10K type strain sequencing project: providing services to taxonomists for standard genome sequencing and annotation.</title>
        <authorList>
            <consortium name="The Broad Institute Genomics Platform"/>
            <consortium name="The Broad Institute Genome Sequencing Center for Infectious Disease"/>
            <person name="Wu L."/>
            <person name="Ma J."/>
        </authorList>
    </citation>
    <scope>NUCLEOTIDE SEQUENCE [LARGE SCALE GENOMIC DNA]</scope>
    <source>
        <strain evidence="2">JCM 18423</strain>
    </source>
</reference>
<organism evidence="1 2">
    <name type="scientific">Paenalcaligenes hermetiae</name>
    <dbReference type="NCBI Taxonomy" id="1157987"/>
    <lineage>
        <taxon>Bacteria</taxon>
        <taxon>Pseudomonadati</taxon>
        <taxon>Pseudomonadota</taxon>
        <taxon>Betaproteobacteria</taxon>
        <taxon>Burkholderiales</taxon>
        <taxon>Alcaligenaceae</taxon>
        <taxon>Paenalcaligenes</taxon>
    </lineage>
</organism>
<evidence type="ECO:0000313" key="2">
    <source>
        <dbReference type="Proteomes" id="UP001500227"/>
    </source>
</evidence>